<organism evidence="1 2">
    <name type="scientific">Kordiimonas sediminis</name>
    <dbReference type="NCBI Taxonomy" id="1735581"/>
    <lineage>
        <taxon>Bacteria</taxon>
        <taxon>Pseudomonadati</taxon>
        <taxon>Pseudomonadota</taxon>
        <taxon>Alphaproteobacteria</taxon>
        <taxon>Kordiimonadales</taxon>
        <taxon>Kordiimonadaceae</taxon>
        <taxon>Kordiimonas</taxon>
    </lineage>
</organism>
<dbReference type="AlphaFoldDB" id="A0A919E376"/>
<dbReference type="GO" id="GO:0008168">
    <property type="term" value="F:methyltransferase activity"/>
    <property type="evidence" value="ECO:0007669"/>
    <property type="project" value="UniProtKB-KW"/>
</dbReference>
<protein>
    <submittedName>
        <fullName evidence="1">SAM-dependent methyltransferase</fullName>
    </submittedName>
</protein>
<dbReference type="InterPro" id="IPR010342">
    <property type="entry name" value="DUF938"/>
</dbReference>
<name>A0A919E376_9PROT</name>
<proteinExistence type="predicted"/>
<dbReference type="EMBL" id="BNCI01000001">
    <property type="protein sequence ID" value="GHF14921.1"/>
    <property type="molecule type" value="Genomic_DNA"/>
</dbReference>
<dbReference type="SUPFAM" id="SSF53335">
    <property type="entry name" value="S-adenosyl-L-methionine-dependent methyltransferases"/>
    <property type="match status" value="1"/>
</dbReference>
<reference evidence="1" key="2">
    <citation type="submission" date="2020-09" db="EMBL/GenBank/DDBJ databases">
        <authorList>
            <person name="Sun Q."/>
            <person name="Kim S."/>
        </authorList>
    </citation>
    <scope>NUCLEOTIDE SEQUENCE</scope>
    <source>
        <strain evidence="1">KCTC 42590</strain>
    </source>
</reference>
<keyword evidence="1" id="KW-0489">Methyltransferase</keyword>
<reference evidence="1" key="1">
    <citation type="journal article" date="2014" name="Int. J. Syst. Evol. Microbiol.">
        <title>Complete genome sequence of Corynebacterium casei LMG S-19264T (=DSM 44701T), isolated from a smear-ripened cheese.</title>
        <authorList>
            <consortium name="US DOE Joint Genome Institute (JGI-PGF)"/>
            <person name="Walter F."/>
            <person name="Albersmeier A."/>
            <person name="Kalinowski J."/>
            <person name="Ruckert C."/>
        </authorList>
    </citation>
    <scope>NUCLEOTIDE SEQUENCE</scope>
    <source>
        <strain evidence="1">KCTC 42590</strain>
    </source>
</reference>
<dbReference type="InterPro" id="IPR029063">
    <property type="entry name" value="SAM-dependent_MTases_sf"/>
</dbReference>
<comment type="caution">
    <text evidence="1">The sequence shown here is derived from an EMBL/GenBank/DDBJ whole genome shotgun (WGS) entry which is preliminary data.</text>
</comment>
<sequence>MHTDPFEPDDKRQVAPATARNRDPILAVLQKHLPPSGCLLEIASGTGEHAVYMAPHFPAYSWQPTDIDPARLESIDAWRKSAKADTVQPARKFDVLADPWDFPDLAKPVTAVLAVNLIHIAPIAVTHALFEQAGRNLQAGNFLITYGPYKRGGAHTAPSNEAFDQSLKARNPNWGIRDMEYVTETAAAHGFELADCVDMPANNYTLVFKKV</sequence>
<keyword evidence="1" id="KW-0808">Transferase</keyword>
<dbReference type="Proteomes" id="UP000630923">
    <property type="component" value="Unassembled WGS sequence"/>
</dbReference>
<evidence type="ECO:0000313" key="1">
    <source>
        <dbReference type="EMBL" id="GHF14921.1"/>
    </source>
</evidence>
<dbReference type="RefSeq" id="WP_191250090.1">
    <property type="nucleotide sequence ID" value="NZ_BNCI01000001.1"/>
</dbReference>
<dbReference type="PANTHER" id="PTHR20974">
    <property type="entry name" value="UPF0585 PROTEIN CG18661"/>
    <property type="match status" value="1"/>
</dbReference>
<dbReference type="Pfam" id="PF06080">
    <property type="entry name" value="DUF938"/>
    <property type="match status" value="1"/>
</dbReference>
<dbReference type="PANTHER" id="PTHR20974:SF0">
    <property type="entry name" value="UPF0585 PROTEIN CG18661"/>
    <property type="match status" value="1"/>
</dbReference>
<evidence type="ECO:0000313" key="2">
    <source>
        <dbReference type="Proteomes" id="UP000630923"/>
    </source>
</evidence>
<keyword evidence="2" id="KW-1185">Reference proteome</keyword>
<dbReference type="Gene3D" id="3.40.50.150">
    <property type="entry name" value="Vaccinia Virus protein VP39"/>
    <property type="match status" value="1"/>
</dbReference>
<gene>
    <name evidence="1" type="ORF">GCM10017044_06310</name>
</gene>
<accession>A0A919E376</accession>
<dbReference type="GO" id="GO:0032259">
    <property type="term" value="P:methylation"/>
    <property type="evidence" value="ECO:0007669"/>
    <property type="project" value="UniProtKB-KW"/>
</dbReference>